<dbReference type="SUPFAM" id="SSF56281">
    <property type="entry name" value="Metallo-hydrolase/oxidoreductase"/>
    <property type="match status" value="1"/>
</dbReference>
<dbReference type="Gene3D" id="3.90.79.10">
    <property type="entry name" value="Nucleoside Triphosphate Pyrophosphohydrolase"/>
    <property type="match status" value="1"/>
</dbReference>
<accession>A0A7W8HIG1</accession>
<dbReference type="PROSITE" id="PS51462">
    <property type="entry name" value="NUDIX"/>
    <property type="match status" value="1"/>
</dbReference>
<dbReference type="CDD" id="cd18870">
    <property type="entry name" value="NUDIX_AcylCoAdiphos_Nudt19"/>
    <property type="match status" value="1"/>
</dbReference>
<sequence>MPRQDKQIHAWKQPVAPRPAATVLLLRDAEDGLEVLMTRRSEKATFVPGAYVFPGGALDPDDASRRARELSRLRPGQTEEEQLTFSTAAIREAFEELGVLLAYRPDGSLAVHEDVMRLDRSQDADFLGQMDAGGYRLALDRVWSLCHWTTDPDLPKRFDVRFLVAPMPEGQEPESDDSETFEPVWIRPKQALERHERGDFLMIFPTIRTLRRLAQMPQVEAVLDACSSDRPLWVSAPRGAWYKGEVERYMETDPPYGELQLVAPDGQLLHSLDWDYEKPVRLLSNVQRLTCPNPGRMTGAGTNTYIIGEPGAYAVIDPGPIEPAHIDRIAAIVGKDLKYILCTHAHPDHSPGAAPLKELTGAPILGAPSGPHFRSEWQFTPDRTLAHGERLVIGDTTLRVIHTPGHASNHLCFLQEEDRLLYSGDHINNGSTVVIDPPDGDMHAYLKALHALLDEPIDYILPAHGWVLGFAHQAIRQLIGHRLGRERKALEAVRSRGPADLKTLLPVVYDDVDPVMHPVAARSLLAHLEKLVIDGAVRKDPGELWTITATG</sequence>
<feature type="domain" description="Nudix hydrolase" evidence="1">
    <location>
        <begin position="16"/>
        <end position="214"/>
    </location>
</feature>
<dbReference type="RefSeq" id="WP_183967929.1">
    <property type="nucleotide sequence ID" value="NZ_BAABEW010000025.1"/>
</dbReference>
<dbReference type="Pfam" id="PF00293">
    <property type="entry name" value="NUDIX"/>
    <property type="match status" value="1"/>
</dbReference>
<dbReference type="CDD" id="cd16278">
    <property type="entry name" value="metallo-hydrolase-like_MBL-fold"/>
    <property type="match status" value="1"/>
</dbReference>
<dbReference type="InterPro" id="IPR041516">
    <property type="entry name" value="LACTB2_WH"/>
</dbReference>
<dbReference type="PANTHER" id="PTHR23131">
    <property type="entry name" value="ENDORIBONUCLEASE LACTB2"/>
    <property type="match status" value="1"/>
</dbReference>
<dbReference type="SUPFAM" id="SSF55811">
    <property type="entry name" value="Nudix"/>
    <property type="match status" value="1"/>
</dbReference>
<keyword evidence="2" id="KW-0378">Hydrolase</keyword>
<dbReference type="InterPro" id="IPR001279">
    <property type="entry name" value="Metallo-B-lactamas"/>
</dbReference>
<dbReference type="Pfam" id="PF00753">
    <property type="entry name" value="Lactamase_B"/>
    <property type="match status" value="1"/>
</dbReference>
<dbReference type="Gene3D" id="1.10.10.10">
    <property type="entry name" value="Winged helix-like DNA-binding domain superfamily/Winged helix DNA-binding domain"/>
    <property type="match status" value="1"/>
</dbReference>
<evidence type="ECO:0000313" key="2">
    <source>
        <dbReference type="EMBL" id="MBB5272467.1"/>
    </source>
</evidence>
<dbReference type="Proteomes" id="UP000532440">
    <property type="component" value="Unassembled WGS sequence"/>
</dbReference>
<organism evidence="2 3">
    <name type="scientific">Quisquiliibacterium transsilvanicum</name>
    <dbReference type="NCBI Taxonomy" id="1549638"/>
    <lineage>
        <taxon>Bacteria</taxon>
        <taxon>Pseudomonadati</taxon>
        <taxon>Pseudomonadota</taxon>
        <taxon>Betaproteobacteria</taxon>
        <taxon>Burkholderiales</taxon>
        <taxon>Burkholderiaceae</taxon>
        <taxon>Quisquiliibacterium</taxon>
    </lineage>
</organism>
<dbReference type="InterPro" id="IPR015797">
    <property type="entry name" value="NUDIX_hydrolase-like_dom_sf"/>
</dbReference>
<dbReference type="InterPro" id="IPR000086">
    <property type="entry name" value="NUDIX_hydrolase_dom"/>
</dbReference>
<dbReference type="Gene3D" id="3.60.15.10">
    <property type="entry name" value="Ribonuclease Z/Hydroxyacylglutathione hydrolase-like"/>
    <property type="match status" value="1"/>
</dbReference>
<proteinExistence type="predicted"/>
<dbReference type="EMBL" id="JACHGB010000004">
    <property type="protein sequence ID" value="MBB5272467.1"/>
    <property type="molecule type" value="Genomic_DNA"/>
</dbReference>
<dbReference type="SMART" id="SM00849">
    <property type="entry name" value="Lactamase_B"/>
    <property type="match status" value="1"/>
</dbReference>
<dbReference type="PANTHER" id="PTHR23131:SF0">
    <property type="entry name" value="ENDORIBONUCLEASE LACTB2"/>
    <property type="match status" value="1"/>
</dbReference>
<dbReference type="InterPro" id="IPR050662">
    <property type="entry name" value="Sec-metab_biosynth-thioest"/>
</dbReference>
<keyword evidence="3" id="KW-1185">Reference proteome</keyword>
<dbReference type="InterPro" id="IPR036866">
    <property type="entry name" value="RibonucZ/Hydroxyglut_hydro"/>
</dbReference>
<dbReference type="Pfam" id="PF17778">
    <property type="entry name" value="WHD_BLACT"/>
    <property type="match status" value="1"/>
</dbReference>
<reference evidence="2 3" key="1">
    <citation type="submission" date="2020-08" db="EMBL/GenBank/DDBJ databases">
        <title>Genomic Encyclopedia of Type Strains, Phase IV (KMG-IV): sequencing the most valuable type-strain genomes for metagenomic binning, comparative biology and taxonomic classification.</title>
        <authorList>
            <person name="Goeker M."/>
        </authorList>
    </citation>
    <scope>NUCLEOTIDE SEQUENCE [LARGE SCALE GENOMIC DNA]</scope>
    <source>
        <strain evidence="2 3">DSM 29781</strain>
    </source>
</reference>
<dbReference type="GO" id="GO:0016787">
    <property type="term" value="F:hydrolase activity"/>
    <property type="evidence" value="ECO:0007669"/>
    <property type="project" value="UniProtKB-KW"/>
</dbReference>
<protein>
    <submittedName>
        <fullName evidence="2">Glyoxylase-like metal-dependent hydrolase (Beta-lactamase superfamily II)/8-oxo-dGTP pyrophosphatase MutT (NUDIX family)</fullName>
    </submittedName>
</protein>
<gene>
    <name evidence="2" type="ORF">HNQ70_002481</name>
</gene>
<dbReference type="InterPro" id="IPR036388">
    <property type="entry name" value="WH-like_DNA-bd_sf"/>
</dbReference>
<dbReference type="AlphaFoldDB" id="A0A7W8HIG1"/>
<evidence type="ECO:0000313" key="3">
    <source>
        <dbReference type="Proteomes" id="UP000532440"/>
    </source>
</evidence>
<comment type="caution">
    <text evidence="2">The sequence shown here is derived from an EMBL/GenBank/DDBJ whole genome shotgun (WGS) entry which is preliminary data.</text>
</comment>
<evidence type="ECO:0000259" key="1">
    <source>
        <dbReference type="PROSITE" id="PS51462"/>
    </source>
</evidence>
<name>A0A7W8HIG1_9BURK</name>